<proteinExistence type="predicted"/>
<evidence type="ECO:0000313" key="2">
    <source>
        <dbReference type="Proteomes" id="UP001219525"/>
    </source>
</evidence>
<feature type="non-terminal residue" evidence="1">
    <location>
        <position position="1"/>
    </location>
</feature>
<accession>A0AAD6UPG5</accession>
<name>A0AAD6UPG5_9AGAR</name>
<feature type="non-terminal residue" evidence="1">
    <location>
        <position position="131"/>
    </location>
</feature>
<reference evidence="1" key="1">
    <citation type="submission" date="2023-03" db="EMBL/GenBank/DDBJ databases">
        <title>Massive genome expansion in bonnet fungi (Mycena s.s.) driven by repeated elements and novel gene families across ecological guilds.</title>
        <authorList>
            <consortium name="Lawrence Berkeley National Laboratory"/>
            <person name="Harder C.B."/>
            <person name="Miyauchi S."/>
            <person name="Viragh M."/>
            <person name="Kuo A."/>
            <person name="Thoen E."/>
            <person name="Andreopoulos B."/>
            <person name="Lu D."/>
            <person name="Skrede I."/>
            <person name="Drula E."/>
            <person name="Henrissat B."/>
            <person name="Morin E."/>
            <person name="Kohler A."/>
            <person name="Barry K."/>
            <person name="LaButti K."/>
            <person name="Morin E."/>
            <person name="Salamov A."/>
            <person name="Lipzen A."/>
            <person name="Mereny Z."/>
            <person name="Hegedus B."/>
            <person name="Baldrian P."/>
            <person name="Stursova M."/>
            <person name="Weitz H."/>
            <person name="Taylor A."/>
            <person name="Grigoriev I.V."/>
            <person name="Nagy L.G."/>
            <person name="Martin F."/>
            <person name="Kauserud H."/>
        </authorList>
    </citation>
    <scope>NUCLEOTIDE SEQUENCE</scope>
    <source>
        <strain evidence="1">9144</strain>
    </source>
</reference>
<comment type="caution">
    <text evidence="1">The sequence shown here is derived from an EMBL/GenBank/DDBJ whole genome shotgun (WGS) entry which is preliminary data.</text>
</comment>
<sequence>HPFWYGEVVSILHANVSHPELPGRCERMEFLYVRWLGHDPLDEGGLEKKRLHRIGYLTQDDNTAFGFLDPQLVIRATHLIPAFQEQRTRDYLPKSLIRRPEQNDEDWCFYYVNFFVDRDMRMRYMPHAVGH</sequence>
<keyword evidence="2" id="KW-1185">Reference proteome</keyword>
<protein>
    <recommendedName>
        <fullName evidence="3">BAH domain-containing protein</fullName>
    </recommendedName>
</protein>
<dbReference type="EMBL" id="JARJCW010000129">
    <property type="protein sequence ID" value="KAJ7191730.1"/>
    <property type="molecule type" value="Genomic_DNA"/>
</dbReference>
<dbReference type="Proteomes" id="UP001219525">
    <property type="component" value="Unassembled WGS sequence"/>
</dbReference>
<evidence type="ECO:0000313" key="1">
    <source>
        <dbReference type="EMBL" id="KAJ7191730.1"/>
    </source>
</evidence>
<organism evidence="1 2">
    <name type="scientific">Mycena pura</name>
    <dbReference type="NCBI Taxonomy" id="153505"/>
    <lineage>
        <taxon>Eukaryota</taxon>
        <taxon>Fungi</taxon>
        <taxon>Dikarya</taxon>
        <taxon>Basidiomycota</taxon>
        <taxon>Agaricomycotina</taxon>
        <taxon>Agaricomycetes</taxon>
        <taxon>Agaricomycetidae</taxon>
        <taxon>Agaricales</taxon>
        <taxon>Marasmiineae</taxon>
        <taxon>Mycenaceae</taxon>
        <taxon>Mycena</taxon>
    </lineage>
</organism>
<evidence type="ECO:0008006" key="3">
    <source>
        <dbReference type="Google" id="ProtNLM"/>
    </source>
</evidence>
<dbReference type="AlphaFoldDB" id="A0AAD6UPG5"/>
<gene>
    <name evidence="1" type="ORF">GGX14DRAFT_311781</name>
</gene>